<feature type="compositionally biased region" description="Basic residues" evidence="1">
    <location>
        <begin position="323"/>
        <end position="334"/>
    </location>
</feature>
<feature type="region of interest" description="Disordered" evidence="1">
    <location>
        <begin position="479"/>
        <end position="536"/>
    </location>
</feature>
<reference evidence="3 4" key="1">
    <citation type="submission" date="2024-01" db="EMBL/GenBank/DDBJ databases">
        <title>The complete chloroplast genome sequence of Lithospermum erythrorhizon: insights into the phylogenetic relationship among Boraginaceae species and the maternal lineages of purple gromwells.</title>
        <authorList>
            <person name="Okada T."/>
            <person name="Watanabe K."/>
        </authorList>
    </citation>
    <scope>NUCLEOTIDE SEQUENCE [LARGE SCALE GENOMIC DNA]</scope>
</reference>
<sequence length="569" mass="63636">MANAKIKSQYLFCKFFIIVIILLIIPLFQSQTTEFSTISSFFTKLWEPLQLLFVGLATCYGLFCKRSSTKLEIENFNVNGEKDLCFYGGLDISSFFEDGFQNSCGYDEKNMILKSEERFKLSEGNGVRCLDFGNRGVKKDGVIQNSWNFRGESIGVVENGDCVVDERVSQRGCKKLNLPVRSEEGCGLDEGNGVRYLSFGNVGMKKDDVIEEKVTEGWNSLYFRGESMLVVSGDGVVDEWGRSVSKREYKPLNLPVRSLRSSIVVDDKYQENGITEGDYSAEGPLKIRGVRPINLEKKFEEVSSRAPVSCLTRSCMMEMKEGTRRRRESSRLRPHSAGEFDTDLKSSGMGGSVPRVASEESFMISNSMHSSFDSSLDMTLQRSNKEIFEETNQKEDNFNGEKRGSSSVYLEAKPTKVSRVLSRGKSVRTIRSSKIVPYEIRGGNAGESNAGEVYGEIQDSSILNLAGHESPEVEVKSNIDNHFPEPVDELPESQSDDKQDCFESSSITSRDNSESESQSYPSSSEEVARSDIEGSEVDRKAGEFIAKFREQIRLQKLASAKRPSNTDIS</sequence>
<accession>A0AAV3RDZ6</accession>
<dbReference type="Pfam" id="PF05553">
    <property type="entry name" value="DUF761"/>
    <property type="match status" value="1"/>
</dbReference>
<name>A0AAV3RDZ6_LITER</name>
<keyword evidence="2" id="KW-1133">Transmembrane helix</keyword>
<evidence type="ECO:0000256" key="2">
    <source>
        <dbReference type="SAM" id="Phobius"/>
    </source>
</evidence>
<evidence type="ECO:0000313" key="3">
    <source>
        <dbReference type="EMBL" id="GAA0173421.1"/>
    </source>
</evidence>
<keyword evidence="4" id="KW-1185">Reference proteome</keyword>
<proteinExistence type="predicted"/>
<protein>
    <submittedName>
        <fullName evidence="3">Uncharacterized protein</fullName>
    </submittedName>
</protein>
<organism evidence="3 4">
    <name type="scientific">Lithospermum erythrorhizon</name>
    <name type="common">Purple gromwell</name>
    <name type="synonym">Lithospermum officinale var. erythrorhizon</name>
    <dbReference type="NCBI Taxonomy" id="34254"/>
    <lineage>
        <taxon>Eukaryota</taxon>
        <taxon>Viridiplantae</taxon>
        <taxon>Streptophyta</taxon>
        <taxon>Embryophyta</taxon>
        <taxon>Tracheophyta</taxon>
        <taxon>Spermatophyta</taxon>
        <taxon>Magnoliopsida</taxon>
        <taxon>eudicotyledons</taxon>
        <taxon>Gunneridae</taxon>
        <taxon>Pentapetalae</taxon>
        <taxon>asterids</taxon>
        <taxon>lamiids</taxon>
        <taxon>Boraginales</taxon>
        <taxon>Boraginaceae</taxon>
        <taxon>Boraginoideae</taxon>
        <taxon>Lithospermeae</taxon>
        <taxon>Lithospermum</taxon>
    </lineage>
</organism>
<comment type="caution">
    <text evidence="3">The sequence shown here is derived from an EMBL/GenBank/DDBJ whole genome shotgun (WGS) entry which is preliminary data.</text>
</comment>
<dbReference type="InterPro" id="IPR008480">
    <property type="entry name" value="DUF761_pln"/>
</dbReference>
<feature type="transmembrane region" description="Helical" evidence="2">
    <location>
        <begin position="12"/>
        <end position="28"/>
    </location>
</feature>
<keyword evidence="2" id="KW-0812">Transmembrane</keyword>
<dbReference type="EMBL" id="BAABME010008592">
    <property type="protein sequence ID" value="GAA0173421.1"/>
    <property type="molecule type" value="Genomic_DNA"/>
</dbReference>
<feature type="region of interest" description="Disordered" evidence="1">
    <location>
        <begin position="320"/>
        <end position="351"/>
    </location>
</feature>
<evidence type="ECO:0000256" key="1">
    <source>
        <dbReference type="SAM" id="MobiDB-lite"/>
    </source>
</evidence>
<evidence type="ECO:0000313" key="4">
    <source>
        <dbReference type="Proteomes" id="UP001454036"/>
    </source>
</evidence>
<keyword evidence="2" id="KW-0472">Membrane</keyword>
<dbReference type="Proteomes" id="UP001454036">
    <property type="component" value="Unassembled WGS sequence"/>
</dbReference>
<dbReference type="PANTHER" id="PTHR34059">
    <property type="entry name" value="EXPRESSED PROTEIN"/>
    <property type="match status" value="1"/>
</dbReference>
<dbReference type="AlphaFoldDB" id="A0AAV3RDZ6"/>
<feature type="compositionally biased region" description="Basic and acidic residues" evidence="1">
    <location>
        <begin position="526"/>
        <end position="536"/>
    </location>
</feature>
<gene>
    <name evidence="3" type="ORF">LIER_27043</name>
</gene>
<dbReference type="PANTHER" id="PTHR34059:SF6">
    <property type="entry name" value="DUF4408 DOMAIN-CONTAINING PROTEIN"/>
    <property type="match status" value="1"/>
</dbReference>
<feature type="compositionally biased region" description="Low complexity" evidence="1">
    <location>
        <begin position="515"/>
        <end position="525"/>
    </location>
</feature>